<feature type="domain" description="Pyridoxamine 5'-phosphate oxidase N-terminal" evidence="1">
    <location>
        <begin position="12"/>
        <end position="133"/>
    </location>
</feature>
<proteinExistence type="predicted"/>
<dbReference type="InterPro" id="IPR011576">
    <property type="entry name" value="Pyridox_Oxase_N"/>
</dbReference>
<keyword evidence="2" id="KW-0560">Oxidoreductase</keyword>
<dbReference type="Pfam" id="PF01243">
    <property type="entry name" value="PNPOx_N"/>
    <property type="match status" value="1"/>
</dbReference>
<comment type="caution">
    <text evidence="2">The sequence shown here is derived from an EMBL/GenBank/DDBJ whole genome shotgun (WGS) entry which is preliminary data.</text>
</comment>
<keyword evidence="3" id="KW-1185">Reference proteome</keyword>
<accession>A0ABU5R252</accession>
<dbReference type="GO" id="GO:0004733">
    <property type="term" value="F:pyridoxamine phosphate oxidase activity"/>
    <property type="evidence" value="ECO:0007669"/>
    <property type="project" value="UniProtKB-EC"/>
</dbReference>
<evidence type="ECO:0000313" key="3">
    <source>
        <dbReference type="Proteomes" id="UP001304298"/>
    </source>
</evidence>
<dbReference type="Proteomes" id="UP001304298">
    <property type="component" value="Unassembled WGS sequence"/>
</dbReference>
<dbReference type="SUPFAM" id="SSF50475">
    <property type="entry name" value="FMN-binding split barrel"/>
    <property type="match status" value="1"/>
</dbReference>
<dbReference type="InterPro" id="IPR012349">
    <property type="entry name" value="Split_barrel_FMN-bd"/>
</dbReference>
<dbReference type="EC" id="1.4.3.5" evidence="2"/>
<dbReference type="EC" id="1.-.-.-" evidence="2"/>
<protein>
    <submittedName>
        <fullName evidence="2">Pyridoxamine 5'-phosphate oxidase family protein</fullName>
        <ecNumber evidence="2">1.-.-.-</ecNumber>
        <ecNumber evidence="2">1.4.3.5</ecNumber>
    </submittedName>
</protein>
<evidence type="ECO:0000259" key="1">
    <source>
        <dbReference type="Pfam" id="PF01243"/>
    </source>
</evidence>
<dbReference type="EMBL" id="JAYFSI010000002">
    <property type="protein sequence ID" value="MEA5360281.1"/>
    <property type="molecule type" value="Genomic_DNA"/>
</dbReference>
<name>A0ABU5R252_9PSEU</name>
<gene>
    <name evidence="2" type="ORF">VA596_12105</name>
</gene>
<dbReference type="Gene3D" id="2.30.110.10">
    <property type="entry name" value="Electron Transport, Fmn-binding Protein, Chain A"/>
    <property type="match status" value="1"/>
</dbReference>
<dbReference type="RefSeq" id="WP_323326279.1">
    <property type="nucleotide sequence ID" value="NZ_JAYFSI010000002.1"/>
</dbReference>
<evidence type="ECO:0000313" key="2">
    <source>
        <dbReference type="EMBL" id="MEA5360281.1"/>
    </source>
</evidence>
<reference evidence="2 3" key="1">
    <citation type="submission" date="2023-12" db="EMBL/GenBank/DDBJ databases">
        <title>Amycolatopsis sp. V23-08.</title>
        <authorList>
            <person name="Somphong A."/>
        </authorList>
    </citation>
    <scope>NUCLEOTIDE SEQUENCE [LARGE SCALE GENOMIC DNA]</scope>
    <source>
        <strain evidence="2 3">V23-08</strain>
    </source>
</reference>
<organism evidence="2 3">
    <name type="scientific">Amycolatopsis heterodermiae</name>
    <dbReference type="NCBI Taxonomy" id="3110235"/>
    <lineage>
        <taxon>Bacteria</taxon>
        <taxon>Bacillati</taxon>
        <taxon>Actinomycetota</taxon>
        <taxon>Actinomycetes</taxon>
        <taxon>Pseudonocardiales</taxon>
        <taxon>Pseudonocardiaceae</taxon>
        <taxon>Amycolatopsis</taxon>
    </lineage>
</organism>
<sequence length="155" mass="17065">MPEPDHTGIANAIVDANRYLTLGTADQDGTPWLTPLYYTPDGYADFYWISSPDAAHSRNIGRRAEVSIVVFDSQAAIGTAQAVYARATAEQVPDADLPDAVRVAFSPRFPGVRSMTPDQLTAPASFRLYRARITRRWILEPEKGSGDRRVEVPVS</sequence>